<gene>
    <name evidence="3" type="ORF">PPYR_14017</name>
</gene>
<feature type="chain" id="PRO_5011907521" evidence="1">
    <location>
        <begin position="21"/>
        <end position="113"/>
    </location>
</feature>
<evidence type="ECO:0000313" key="2">
    <source>
        <dbReference type="EMBL" id="JAV91343.1"/>
    </source>
</evidence>
<dbReference type="InParanoid" id="A0A1Y1N0B2"/>
<protein>
    <submittedName>
        <fullName evidence="2">Uncharacterized protein</fullName>
    </submittedName>
</protein>
<reference evidence="3" key="3">
    <citation type="submission" date="2019-08" db="EMBL/GenBank/DDBJ databases">
        <authorList>
            <consortium name="Photinus pyralis genome working group"/>
            <person name="Fallon T.R."/>
            <person name="Sander Lower S.E."/>
            <person name="Weng J.-K."/>
        </authorList>
    </citation>
    <scope>NUCLEOTIDE SEQUENCE</scope>
    <source>
        <strain evidence="3">1611_PpyrPB1</strain>
        <tissue evidence="3">Whole body</tissue>
    </source>
</reference>
<dbReference type="Proteomes" id="UP000327044">
    <property type="component" value="Unassembled WGS sequence"/>
</dbReference>
<keyword evidence="4" id="KW-1185">Reference proteome</keyword>
<evidence type="ECO:0000313" key="3">
    <source>
        <dbReference type="EMBL" id="KAB0792056.1"/>
    </source>
</evidence>
<organism evidence="2">
    <name type="scientific">Photinus pyralis</name>
    <name type="common">Common eastern firefly</name>
    <name type="synonym">Lampyris pyralis</name>
    <dbReference type="NCBI Taxonomy" id="7054"/>
    <lineage>
        <taxon>Eukaryota</taxon>
        <taxon>Metazoa</taxon>
        <taxon>Ecdysozoa</taxon>
        <taxon>Arthropoda</taxon>
        <taxon>Hexapoda</taxon>
        <taxon>Insecta</taxon>
        <taxon>Pterygota</taxon>
        <taxon>Neoptera</taxon>
        <taxon>Endopterygota</taxon>
        <taxon>Coleoptera</taxon>
        <taxon>Polyphaga</taxon>
        <taxon>Elateriformia</taxon>
        <taxon>Elateroidea</taxon>
        <taxon>Lampyridae</taxon>
        <taxon>Lampyrinae</taxon>
        <taxon>Photinus</taxon>
    </lineage>
</organism>
<reference evidence="3 4" key="2">
    <citation type="journal article" date="2018" name="Elife">
        <title>Firefly genomes illuminate parallel origins of bioluminescence in beetles.</title>
        <authorList>
            <person name="Fallon T.R."/>
            <person name="Lower S.E."/>
            <person name="Chang C.H."/>
            <person name="Bessho-Uehara M."/>
            <person name="Martin G.J."/>
            <person name="Bewick A.J."/>
            <person name="Behringer M."/>
            <person name="Debat H.J."/>
            <person name="Wong I."/>
            <person name="Day J.C."/>
            <person name="Suvorov A."/>
            <person name="Silva C.J."/>
            <person name="Stanger-Hall K.F."/>
            <person name="Hall D.W."/>
            <person name="Schmitz R.J."/>
            <person name="Nelson D.R."/>
            <person name="Lewis S.M."/>
            <person name="Shigenobu S."/>
            <person name="Bybee S.M."/>
            <person name="Larracuente A.M."/>
            <person name="Oba Y."/>
            <person name="Weng J.K."/>
        </authorList>
    </citation>
    <scope>NUCLEOTIDE SEQUENCE [LARGE SCALE GENOMIC DNA]</scope>
    <source>
        <strain evidence="3">1611_PpyrPB1</strain>
        <tissue evidence="3">Whole body</tissue>
    </source>
</reference>
<sequence>MRVLILSFLCATWYVSYASGAPSVNALGPSARKDDMAERFIDFLKDDREFQNVIKHAFDENHLERRRRQADIDIDDGMEVETKKPGFFDRAAKFVSELLQRFLKWVNSSDDRK</sequence>
<dbReference type="EMBL" id="VVIM01000010">
    <property type="protein sequence ID" value="KAB0792056.1"/>
    <property type="molecule type" value="Genomic_DNA"/>
</dbReference>
<dbReference type="AlphaFoldDB" id="A0A1Y1N0B2"/>
<reference evidence="2" key="1">
    <citation type="journal article" date="2016" name="Sci. Rep.">
        <title>Molecular characterization of firefly nuptial gifts: a multi-omics approach sheds light on postcopulatory sexual selection.</title>
        <authorList>
            <person name="Al-Wathiqui N."/>
            <person name="Fallon T.R."/>
            <person name="South A."/>
            <person name="Weng J.K."/>
            <person name="Lewis S.M."/>
        </authorList>
    </citation>
    <scope>NUCLEOTIDE SEQUENCE</scope>
</reference>
<dbReference type="EMBL" id="GEZM01016198">
    <property type="protein sequence ID" value="JAV91342.1"/>
    <property type="molecule type" value="Transcribed_RNA"/>
</dbReference>
<feature type="signal peptide" evidence="1">
    <location>
        <begin position="1"/>
        <end position="20"/>
    </location>
</feature>
<proteinExistence type="predicted"/>
<dbReference type="OrthoDB" id="6760257at2759"/>
<dbReference type="EMBL" id="GEZM01016197">
    <property type="protein sequence ID" value="JAV91343.1"/>
    <property type="molecule type" value="Transcribed_RNA"/>
</dbReference>
<name>A0A1Y1N0B2_PHOPY</name>
<keyword evidence="1" id="KW-0732">Signal</keyword>
<evidence type="ECO:0000256" key="1">
    <source>
        <dbReference type="SAM" id="SignalP"/>
    </source>
</evidence>
<evidence type="ECO:0000313" key="4">
    <source>
        <dbReference type="Proteomes" id="UP000327044"/>
    </source>
</evidence>
<accession>A0A1Y1N0B2</accession>